<gene>
    <name evidence="2" type="ORF">A3L04_05305</name>
    <name evidence="3" type="ORF">CHITON_0785</name>
</gene>
<dbReference type="KEGG" id="tch:CHITON_0785"/>
<evidence type="ECO:0000313" key="4">
    <source>
        <dbReference type="Proteomes" id="UP000093069"/>
    </source>
</evidence>
<protein>
    <submittedName>
        <fullName evidence="3">Uncharacterized protein</fullName>
    </submittedName>
</protein>
<keyword evidence="5" id="KW-1185">Reference proteome</keyword>
<dbReference type="Proteomes" id="UP000093069">
    <property type="component" value="Chromosome I"/>
</dbReference>
<feature type="transmembrane region" description="Helical" evidence="1">
    <location>
        <begin position="276"/>
        <end position="298"/>
    </location>
</feature>
<dbReference type="OrthoDB" id="102525at2157"/>
<accession>A0A161JXH9</accession>
<evidence type="ECO:0000313" key="5">
    <source>
        <dbReference type="Proteomes" id="UP000250189"/>
    </source>
</evidence>
<keyword evidence="1" id="KW-0812">Transmembrane</keyword>
<feature type="transmembrane region" description="Helical" evidence="1">
    <location>
        <begin position="356"/>
        <end position="373"/>
    </location>
</feature>
<keyword evidence="1" id="KW-1133">Transmembrane helix</keyword>
<dbReference type="STRING" id="54262.CHITON_0785"/>
<evidence type="ECO:0000256" key="1">
    <source>
        <dbReference type="SAM" id="Phobius"/>
    </source>
</evidence>
<sequence>MGIFYIFLIWLKLLIRKWSYIAFLLFTLGTAYIIKKLSPIFGLIPDTLVLINMIILTSFISWIYYLSHDPKRILCIDMLPISDWRVSIVSLLTFLPFPVILSMTAPVNRMYYVVLSMVLFLGIADSPLFLLFGALLAWDLSPVATAIFIVASIIKMSLKLIPERKVLLIWIGKTPVTIINPLVLWPISFVIVGMLLIGLTIGNTVKLWASPIGGGVTYFSPISIDKDSKILLLGGIFTALSMILSLMLSLSVSALRYLDNYLWHIKILRGVFSRALIVELVLNAVVGLIMIALPYFILRLFGIGSFRGISLTLVMSLLVSSALAPSPDRKDSLGNFLLGYILIGFTIQWLSIPEKYIVPLLAVMIILSYLLWFKLKEGGRI</sequence>
<feature type="transmembrane region" description="Helical" evidence="1">
    <location>
        <begin position="230"/>
        <end position="255"/>
    </location>
</feature>
<feature type="transmembrane region" description="Helical" evidence="1">
    <location>
        <begin position="333"/>
        <end position="350"/>
    </location>
</feature>
<feature type="transmembrane region" description="Helical" evidence="1">
    <location>
        <begin position="86"/>
        <end position="105"/>
    </location>
</feature>
<dbReference type="EMBL" id="CP015193">
    <property type="protein sequence ID" value="ASJ16532.1"/>
    <property type="molecule type" value="Genomic_DNA"/>
</dbReference>
<feature type="transmembrane region" description="Helical" evidence="1">
    <location>
        <begin position="304"/>
        <end position="324"/>
    </location>
</feature>
<feature type="transmembrane region" description="Helical" evidence="1">
    <location>
        <begin position="182"/>
        <end position="201"/>
    </location>
</feature>
<feature type="transmembrane region" description="Helical" evidence="1">
    <location>
        <begin position="47"/>
        <end position="66"/>
    </location>
</feature>
<reference evidence="2 5" key="3">
    <citation type="submission" date="2016-04" db="EMBL/GenBank/DDBJ databases">
        <title>Complete genome sequence of Thermococcus chitonophagus type strain GC74.</title>
        <authorList>
            <person name="Oger P.M."/>
        </authorList>
    </citation>
    <scope>NUCLEOTIDE SEQUENCE [LARGE SCALE GENOMIC DNA]</scope>
    <source>
        <strain evidence="2 5">GC74</strain>
    </source>
</reference>
<dbReference type="GeneID" id="33321971"/>
<name>A0A161JXH9_9EURY</name>
<dbReference type="RefSeq" id="WP_068576955.1">
    <property type="nucleotide sequence ID" value="NZ_CP015193.1"/>
</dbReference>
<dbReference type="AlphaFoldDB" id="A0A161JXH9"/>
<reference evidence="4" key="1">
    <citation type="submission" date="2016-01" db="EMBL/GenBank/DDBJ databases">
        <authorList>
            <person name="Vorgias C.E."/>
        </authorList>
    </citation>
    <scope>NUCLEOTIDE SEQUENCE [LARGE SCALE GENOMIC DNA]</scope>
</reference>
<feature type="transmembrane region" description="Helical" evidence="1">
    <location>
        <begin position="18"/>
        <end position="35"/>
    </location>
</feature>
<dbReference type="Proteomes" id="UP000250189">
    <property type="component" value="Chromosome"/>
</dbReference>
<evidence type="ECO:0000313" key="2">
    <source>
        <dbReference type="EMBL" id="ASJ16532.1"/>
    </source>
</evidence>
<reference evidence="3" key="2">
    <citation type="submission" date="2016-01" db="EMBL/GenBank/DDBJ databases">
        <authorList>
            <person name="McClelland M."/>
            <person name="Jain A."/>
            <person name="Saraogi P."/>
            <person name="Mendelson R."/>
            <person name="Westerman R."/>
            <person name="SanMiguel P."/>
            <person name="Csonka L."/>
        </authorList>
    </citation>
    <scope>NUCLEOTIDE SEQUENCE</scope>
    <source>
        <strain evidence="3">1</strain>
    </source>
</reference>
<organism evidence="3 4">
    <name type="scientific">Thermococcus chitonophagus</name>
    <dbReference type="NCBI Taxonomy" id="54262"/>
    <lineage>
        <taxon>Archaea</taxon>
        <taxon>Methanobacteriati</taxon>
        <taxon>Methanobacteriota</taxon>
        <taxon>Thermococci</taxon>
        <taxon>Thermococcales</taxon>
        <taxon>Thermococcaceae</taxon>
        <taxon>Thermococcus</taxon>
    </lineage>
</organism>
<keyword evidence="1" id="KW-0472">Membrane</keyword>
<proteinExistence type="predicted"/>
<dbReference type="EMBL" id="LN999010">
    <property type="protein sequence ID" value="CUX77564.1"/>
    <property type="molecule type" value="Genomic_DNA"/>
</dbReference>
<evidence type="ECO:0000313" key="3">
    <source>
        <dbReference type="EMBL" id="CUX77564.1"/>
    </source>
</evidence>